<sequence>MSGDYSSISVDGLNDLIAAMMSGNRKLSSGLATLRSRMQDESVSTQVFTGIDTIAEWIDLQIPGLERRRNMVIALLGDEPTSTQIRIDEPIPFDSPEEAEQHGRDMAAPFLESGVFDEEYFDSLMADFEPYMNDPDVMAGFYLALGPELAERLPDMLYQSGTDDGARYVEQFSVGLAAAMNADNVLGHSSDYRDEFKGFREHFMEPTEHPSMAWGRLALLQFGDFDGWWVAHVARNNVLETFEGEEGEFTDFRHSIIPEMLGLPTDTAALAFNVLGNNPQAARFALDSWSDLSLEEYADRVYGMQQSLGTGDDIAEGFGQALVAGSGASEDPPDKGMFASEFAFTTILALGRFDDTPWPMREPMSQIATAYAEELLVGSFTLDARARESSMDAPDNFDLPPGLDPAFYLSPEATYRFLHGFAHEDRYFEGFDAAVEELYESVTSDALAADLQATENDERDPGYFERAMNMFGTLAGLQYQAAHDVRGNMDAQEEQRRAFLQRTLSELLTLSPTPPIPGKKVLVDYGWKLTKITVGRLTKSWANESGGRVDELEMEMYQGRLLYDYMIADTLLQNGYPHTEPIPPNLVNDSGDGLRDPAEIADDPDLWTEFYEWVDSNQEGWDERPHRPPFDEKFEDAMAHLDSGDGNRADGIAGETDWDSSVR</sequence>
<feature type="region of interest" description="Disordered" evidence="1">
    <location>
        <begin position="638"/>
        <end position="663"/>
    </location>
</feature>
<dbReference type="AlphaFoldDB" id="A0A6L9SCY7"/>
<name>A0A6L9SCY7_9ACTN</name>
<accession>A0A6L9SCY7</accession>
<dbReference type="RefSeq" id="WP_163741844.1">
    <property type="nucleotide sequence ID" value="NZ_JAAGOA010000017.1"/>
</dbReference>
<proteinExistence type="predicted"/>
<gene>
    <name evidence="2" type="ORF">G1H10_22195</name>
</gene>
<dbReference type="EMBL" id="JAAGOA010000017">
    <property type="protein sequence ID" value="NEE02879.1"/>
    <property type="molecule type" value="Genomic_DNA"/>
</dbReference>
<feature type="compositionally biased region" description="Basic and acidic residues" evidence="1">
    <location>
        <begin position="638"/>
        <end position="648"/>
    </location>
</feature>
<evidence type="ECO:0000313" key="2">
    <source>
        <dbReference type="EMBL" id="NEE02879.1"/>
    </source>
</evidence>
<evidence type="ECO:0000256" key="1">
    <source>
        <dbReference type="SAM" id="MobiDB-lite"/>
    </source>
</evidence>
<organism evidence="2 3">
    <name type="scientific">Phytoactinopolyspora halotolerans</name>
    <dbReference type="NCBI Taxonomy" id="1981512"/>
    <lineage>
        <taxon>Bacteria</taxon>
        <taxon>Bacillati</taxon>
        <taxon>Actinomycetota</taxon>
        <taxon>Actinomycetes</taxon>
        <taxon>Jiangellales</taxon>
        <taxon>Jiangellaceae</taxon>
        <taxon>Phytoactinopolyspora</taxon>
    </lineage>
</organism>
<keyword evidence="3" id="KW-1185">Reference proteome</keyword>
<comment type="caution">
    <text evidence="2">The sequence shown here is derived from an EMBL/GenBank/DDBJ whole genome shotgun (WGS) entry which is preliminary data.</text>
</comment>
<reference evidence="2 3" key="1">
    <citation type="submission" date="2020-02" db="EMBL/GenBank/DDBJ databases">
        <authorList>
            <person name="Li X.-J."/>
            <person name="Han X.-M."/>
        </authorList>
    </citation>
    <scope>NUCLEOTIDE SEQUENCE [LARGE SCALE GENOMIC DNA]</scope>
    <source>
        <strain evidence="2 3">CCTCC AB 2017055</strain>
    </source>
</reference>
<protein>
    <submittedName>
        <fullName evidence="2">Uncharacterized protein</fullName>
    </submittedName>
</protein>
<evidence type="ECO:0000313" key="3">
    <source>
        <dbReference type="Proteomes" id="UP000475214"/>
    </source>
</evidence>
<dbReference type="Proteomes" id="UP000475214">
    <property type="component" value="Unassembled WGS sequence"/>
</dbReference>